<sequence>MAIELGGIKLNRVHRLVTLEQANLISHRVPGMAGNLVQDLGRDSVFLGISGIFYGSQASKDLEKLRQIYKQRKPVDFIAEIVGRSYFGQVIVERFEVFQLAKEPEQFSYTLTIAEYTDPPSSQGFAGVAKVDDSIQVKAKNLMDVATLPDALQLGTIPEITNPFEPLKRALEPVQEATKDLDKVTEGLKAIFGI</sequence>
<proteinExistence type="predicted"/>
<evidence type="ECO:0000313" key="2">
    <source>
        <dbReference type="Proteomes" id="UP000186657"/>
    </source>
</evidence>
<gene>
    <name evidence="1" type="ORF">BJP37_14430</name>
</gene>
<protein>
    <submittedName>
        <fullName evidence="1">Uncharacterized protein</fullName>
    </submittedName>
</protein>
<comment type="caution">
    <text evidence="1">The sequence shown here is derived from an EMBL/GenBank/DDBJ whole genome shotgun (WGS) entry which is preliminary data.</text>
</comment>
<accession>A0A1U7N295</accession>
<reference evidence="1 2" key="1">
    <citation type="submission" date="2016-10" db="EMBL/GenBank/DDBJ databases">
        <title>Comparative genomics uncovers the prolific and rare metabolic potential of the cyanobacterial genus Moorea.</title>
        <authorList>
            <person name="Leao T."/>
            <person name="Castelao G."/>
            <person name="Korobeynikov A."/>
            <person name="Monroe E.A."/>
            <person name="Podell S."/>
            <person name="Glukhov E."/>
            <person name="Allen E."/>
            <person name="Gerwick W.H."/>
            <person name="Gerwick L."/>
        </authorList>
    </citation>
    <scope>NUCLEOTIDE SEQUENCE [LARGE SCALE GENOMIC DNA]</scope>
    <source>
        <strain evidence="1 2">PNG5-198</strain>
    </source>
</reference>
<keyword evidence="2" id="KW-1185">Reference proteome</keyword>
<dbReference type="EMBL" id="MKZS01000001">
    <property type="protein sequence ID" value="OLT60044.1"/>
    <property type="molecule type" value="Genomic_DNA"/>
</dbReference>
<dbReference type="RefSeq" id="WP_075899928.1">
    <property type="nucleotide sequence ID" value="NZ_MKZS01000001.1"/>
</dbReference>
<name>A0A1U7N295_9CYAN</name>
<evidence type="ECO:0000313" key="1">
    <source>
        <dbReference type="EMBL" id="OLT60044.1"/>
    </source>
</evidence>
<organism evidence="1 2">
    <name type="scientific">Moorena bouillonii PNG</name>
    <dbReference type="NCBI Taxonomy" id="568701"/>
    <lineage>
        <taxon>Bacteria</taxon>
        <taxon>Bacillati</taxon>
        <taxon>Cyanobacteriota</taxon>
        <taxon>Cyanophyceae</taxon>
        <taxon>Coleofasciculales</taxon>
        <taxon>Coleofasciculaceae</taxon>
        <taxon>Moorena</taxon>
    </lineage>
</organism>
<dbReference type="AlphaFoldDB" id="A0A1U7N295"/>
<dbReference type="Proteomes" id="UP000186657">
    <property type="component" value="Unassembled WGS sequence"/>
</dbReference>